<feature type="domain" description="HTH tetR-type" evidence="6">
    <location>
        <begin position="27"/>
        <end position="87"/>
    </location>
</feature>
<accession>A0ABX1S869</accession>
<evidence type="ECO:0000256" key="5">
    <source>
        <dbReference type="SAM" id="MobiDB-lite"/>
    </source>
</evidence>
<dbReference type="Proteomes" id="UP000820669">
    <property type="component" value="Unassembled WGS sequence"/>
</dbReference>
<gene>
    <name evidence="7" type="ORF">HF526_04460</name>
</gene>
<comment type="caution">
    <text evidence="7">The sequence shown here is derived from an EMBL/GenBank/DDBJ whole genome shotgun (WGS) entry which is preliminary data.</text>
</comment>
<dbReference type="RefSeq" id="WP_169379955.1">
    <property type="nucleotide sequence ID" value="NZ_JAAXLA010000005.1"/>
</dbReference>
<evidence type="ECO:0000313" key="8">
    <source>
        <dbReference type="Proteomes" id="UP000820669"/>
    </source>
</evidence>
<dbReference type="PANTHER" id="PTHR30055">
    <property type="entry name" value="HTH-TYPE TRANSCRIPTIONAL REGULATOR RUTR"/>
    <property type="match status" value="1"/>
</dbReference>
<organism evidence="7 8">
    <name type="scientific">Pseudonocardia acidicola</name>
    <dbReference type="NCBI Taxonomy" id="2724939"/>
    <lineage>
        <taxon>Bacteria</taxon>
        <taxon>Bacillati</taxon>
        <taxon>Actinomycetota</taxon>
        <taxon>Actinomycetes</taxon>
        <taxon>Pseudonocardiales</taxon>
        <taxon>Pseudonocardiaceae</taxon>
        <taxon>Pseudonocardia</taxon>
    </lineage>
</organism>
<dbReference type="Pfam" id="PF00440">
    <property type="entry name" value="TetR_N"/>
    <property type="match status" value="1"/>
</dbReference>
<evidence type="ECO:0000256" key="4">
    <source>
        <dbReference type="PROSITE-ProRule" id="PRU00335"/>
    </source>
</evidence>
<evidence type="ECO:0000256" key="1">
    <source>
        <dbReference type="ARBA" id="ARBA00023015"/>
    </source>
</evidence>
<proteinExistence type="predicted"/>
<name>A0ABX1S869_9PSEU</name>
<dbReference type="PANTHER" id="PTHR30055:SF234">
    <property type="entry name" value="HTH-TYPE TRANSCRIPTIONAL REGULATOR BETI"/>
    <property type="match status" value="1"/>
</dbReference>
<keyword evidence="8" id="KW-1185">Reference proteome</keyword>
<dbReference type="SUPFAM" id="SSF46689">
    <property type="entry name" value="Homeodomain-like"/>
    <property type="match status" value="1"/>
</dbReference>
<dbReference type="SUPFAM" id="SSF48498">
    <property type="entry name" value="Tetracyclin repressor-like, C-terminal domain"/>
    <property type="match status" value="1"/>
</dbReference>
<keyword evidence="1" id="KW-0805">Transcription regulation</keyword>
<feature type="region of interest" description="Disordered" evidence="5">
    <location>
        <begin position="1"/>
        <end position="23"/>
    </location>
</feature>
<dbReference type="InterPro" id="IPR001647">
    <property type="entry name" value="HTH_TetR"/>
</dbReference>
<dbReference type="InterPro" id="IPR009057">
    <property type="entry name" value="Homeodomain-like_sf"/>
</dbReference>
<dbReference type="InterPro" id="IPR050109">
    <property type="entry name" value="HTH-type_TetR-like_transc_reg"/>
</dbReference>
<keyword evidence="3" id="KW-0804">Transcription</keyword>
<dbReference type="PROSITE" id="PS50977">
    <property type="entry name" value="HTH_TETR_2"/>
    <property type="match status" value="1"/>
</dbReference>
<protein>
    <submittedName>
        <fullName evidence="7">TetR/AcrR family transcriptional regulator</fullName>
    </submittedName>
</protein>
<evidence type="ECO:0000259" key="6">
    <source>
        <dbReference type="PROSITE" id="PS50977"/>
    </source>
</evidence>
<dbReference type="InterPro" id="IPR023772">
    <property type="entry name" value="DNA-bd_HTH_TetR-type_CS"/>
</dbReference>
<dbReference type="PROSITE" id="PS01081">
    <property type="entry name" value="HTH_TETR_1"/>
    <property type="match status" value="1"/>
</dbReference>
<evidence type="ECO:0000256" key="2">
    <source>
        <dbReference type="ARBA" id="ARBA00023125"/>
    </source>
</evidence>
<reference evidence="7 8" key="1">
    <citation type="submission" date="2020-04" db="EMBL/GenBank/DDBJ databases">
        <authorList>
            <person name="Klaysubun C."/>
            <person name="Duangmal K."/>
            <person name="Lipun K."/>
        </authorList>
    </citation>
    <scope>NUCLEOTIDE SEQUENCE [LARGE SCALE GENOMIC DNA]</scope>
    <source>
        <strain evidence="7 8">K10HN5</strain>
    </source>
</reference>
<feature type="DNA-binding region" description="H-T-H motif" evidence="4">
    <location>
        <begin position="50"/>
        <end position="69"/>
    </location>
</feature>
<dbReference type="InterPro" id="IPR036271">
    <property type="entry name" value="Tet_transcr_reg_TetR-rel_C_sf"/>
</dbReference>
<sequence>MRVDADAGGDDTTPGVPAAERTPDRARVTRRALLIAAADQFYAAGYHGASLSEIVAAAGVTKGALYFHFPGKRVLAEAVIAEVKATFIAGVAEVTGRGLDPLDTLLVESDQAVARLLGDPIVRGGTRLLHDPLLRSLQTANLAGRQYGYAESVIVTQLTAAAQAGLLRPGLDATRRTQLAQWIVATIAGHHTICDLTGADAELWDRVTAMWQALLPMIAIDPWLDRWRRSDWCRRPRPLRTPT</sequence>
<dbReference type="EMBL" id="JAAXLA010000005">
    <property type="protein sequence ID" value="NMH96571.1"/>
    <property type="molecule type" value="Genomic_DNA"/>
</dbReference>
<dbReference type="PRINTS" id="PR00455">
    <property type="entry name" value="HTHTETR"/>
</dbReference>
<keyword evidence="2 4" id="KW-0238">DNA-binding</keyword>
<dbReference type="Gene3D" id="1.10.357.10">
    <property type="entry name" value="Tetracycline Repressor, domain 2"/>
    <property type="match status" value="1"/>
</dbReference>
<evidence type="ECO:0000256" key="3">
    <source>
        <dbReference type="ARBA" id="ARBA00023163"/>
    </source>
</evidence>
<evidence type="ECO:0000313" key="7">
    <source>
        <dbReference type="EMBL" id="NMH96571.1"/>
    </source>
</evidence>